<organism evidence="7 8">
    <name type="scientific">Saltatorellus ferox</name>
    <dbReference type="NCBI Taxonomy" id="2528018"/>
    <lineage>
        <taxon>Bacteria</taxon>
        <taxon>Pseudomonadati</taxon>
        <taxon>Planctomycetota</taxon>
        <taxon>Planctomycetia</taxon>
        <taxon>Planctomycetia incertae sedis</taxon>
        <taxon>Saltatorellus</taxon>
    </lineage>
</organism>
<evidence type="ECO:0000313" key="7">
    <source>
        <dbReference type="EMBL" id="QDV06590.1"/>
    </source>
</evidence>
<keyword evidence="3" id="KW-0997">Cell inner membrane</keyword>
<accession>A0A518ER75</accession>
<evidence type="ECO:0000256" key="1">
    <source>
        <dbReference type="ARBA" id="ARBA00004533"/>
    </source>
</evidence>
<evidence type="ECO:0000313" key="8">
    <source>
        <dbReference type="Proteomes" id="UP000320390"/>
    </source>
</evidence>
<dbReference type="EMBL" id="CP036434">
    <property type="protein sequence ID" value="QDV06590.1"/>
    <property type="molecule type" value="Genomic_DNA"/>
</dbReference>
<dbReference type="GO" id="GO:0005886">
    <property type="term" value="C:plasma membrane"/>
    <property type="evidence" value="ECO:0007669"/>
    <property type="project" value="UniProtKB-SubCell"/>
</dbReference>
<keyword evidence="4 7" id="KW-0808">Transferase</keyword>
<protein>
    <submittedName>
        <fullName evidence="7">Lipid A biosynthesis lauroyl acyltransferase</fullName>
    </submittedName>
</protein>
<name>A0A518ER75_9BACT</name>
<dbReference type="PANTHER" id="PTHR30606:SF10">
    <property type="entry name" value="PHOSPHATIDYLINOSITOL MANNOSIDE ACYLTRANSFERASE"/>
    <property type="match status" value="1"/>
</dbReference>
<dbReference type="AlphaFoldDB" id="A0A518ER75"/>
<evidence type="ECO:0000256" key="5">
    <source>
        <dbReference type="ARBA" id="ARBA00023136"/>
    </source>
</evidence>
<evidence type="ECO:0000256" key="3">
    <source>
        <dbReference type="ARBA" id="ARBA00022519"/>
    </source>
</evidence>
<dbReference type="GO" id="GO:0009247">
    <property type="term" value="P:glycolipid biosynthetic process"/>
    <property type="evidence" value="ECO:0007669"/>
    <property type="project" value="UniProtKB-ARBA"/>
</dbReference>
<comment type="subcellular location">
    <subcellularLocation>
        <location evidence="1">Cell inner membrane</location>
    </subcellularLocation>
</comment>
<gene>
    <name evidence="7" type="ORF">Poly30_21000</name>
</gene>
<evidence type="ECO:0000256" key="4">
    <source>
        <dbReference type="ARBA" id="ARBA00022679"/>
    </source>
</evidence>
<dbReference type="Pfam" id="PF03279">
    <property type="entry name" value="Lip_A_acyltrans"/>
    <property type="match status" value="1"/>
</dbReference>
<keyword evidence="5" id="KW-0472">Membrane</keyword>
<dbReference type="PANTHER" id="PTHR30606">
    <property type="entry name" value="LIPID A BIOSYNTHESIS LAUROYL ACYLTRANSFERASE"/>
    <property type="match status" value="1"/>
</dbReference>
<reference evidence="7 8" key="1">
    <citation type="submission" date="2019-02" db="EMBL/GenBank/DDBJ databases">
        <title>Deep-cultivation of Planctomycetes and their phenomic and genomic characterization uncovers novel biology.</title>
        <authorList>
            <person name="Wiegand S."/>
            <person name="Jogler M."/>
            <person name="Boedeker C."/>
            <person name="Pinto D."/>
            <person name="Vollmers J."/>
            <person name="Rivas-Marin E."/>
            <person name="Kohn T."/>
            <person name="Peeters S.H."/>
            <person name="Heuer A."/>
            <person name="Rast P."/>
            <person name="Oberbeckmann S."/>
            <person name="Bunk B."/>
            <person name="Jeske O."/>
            <person name="Meyerdierks A."/>
            <person name="Storesund J.E."/>
            <person name="Kallscheuer N."/>
            <person name="Luecker S."/>
            <person name="Lage O.M."/>
            <person name="Pohl T."/>
            <person name="Merkel B.J."/>
            <person name="Hornburger P."/>
            <person name="Mueller R.-W."/>
            <person name="Bruemmer F."/>
            <person name="Labrenz M."/>
            <person name="Spormann A.M."/>
            <person name="Op den Camp H."/>
            <person name="Overmann J."/>
            <person name="Amann R."/>
            <person name="Jetten M.S.M."/>
            <person name="Mascher T."/>
            <person name="Medema M.H."/>
            <person name="Devos D.P."/>
            <person name="Kaster A.-K."/>
            <person name="Ovreas L."/>
            <person name="Rohde M."/>
            <person name="Galperin M.Y."/>
            <person name="Jogler C."/>
        </authorList>
    </citation>
    <scope>NUCLEOTIDE SEQUENCE [LARGE SCALE GENOMIC DNA]</scope>
    <source>
        <strain evidence="7 8">Poly30</strain>
    </source>
</reference>
<evidence type="ECO:0000256" key="2">
    <source>
        <dbReference type="ARBA" id="ARBA00022475"/>
    </source>
</evidence>
<dbReference type="InterPro" id="IPR004960">
    <property type="entry name" value="LipA_acyltrans"/>
</dbReference>
<evidence type="ECO:0000256" key="6">
    <source>
        <dbReference type="ARBA" id="ARBA00023315"/>
    </source>
</evidence>
<keyword evidence="8" id="KW-1185">Reference proteome</keyword>
<dbReference type="Proteomes" id="UP000320390">
    <property type="component" value="Chromosome"/>
</dbReference>
<proteinExistence type="predicted"/>
<keyword evidence="6 7" id="KW-0012">Acyltransferase</keyword>
<dbReference type="CDD" id="cd07984">
    <property type="entry name" value="LPLAT_LABLAT-like"/>
    <property type="match status" value="1"/>
</dbReference>
<dbReference type="GO" id="GO:0016746">
    <property type="term" value="F:acyltransferase activity"/>
    <property type="evidence" value="ECO:0007669"/>
    <property type="project" value="UniProtKB-KW"/>
</dbReference>
<sequence length="342" mass="38218">MVDSMVGAPEALPRVTRFDDQRIELPKEGWPVEVPPFRDERFRSLWHRFLYVAMRGAQRTVYVMPSPVRAAIVNTLAFFGRVFDRRHTEAARDYISSALPKATPGEVDGLIQRAWRHLLRMAVVSEGVSSRLMGQRLGDHYEVYMCPEAEELIAAKSPAIFVTAHAGYWEASCPGVIGLGVPPAYAIGKAPRNDFVAQHIQEMRESQGMRLIPRNGAMSAVPAALRAGSIVGMLMDHRPRQKPVYAPFFGRPAACDRSAGVLLRRVKVPLVFYGCYSVPGTDPLKNWRFQLRFPRVIQPEELSGLGPEEIAAAVNAELEGLILHRPDEVFWLHDRFKGAPAP</sequence>
<dbReference type="RefSeq" id="WP_419191218.1">
    <property type="nucleotide sequence ID" value="NZ_CP036434.1"/>
</dbReference>
<keyword evidence="2" id="KW-1003">Cell membrane</keyword>